<dbReference type="Gene3D" id="3.30.1360.20">
    <property type="entry name" value="Transcriptional coactivator/pterin dehydratase"/>
    <property type="match status" value="1"/>
</dbReference>
<organism evidence="6 7">
    <name type="scientific">Salinactinospora qingdaonensis</name>
    <dbReference type="NCBI Taxonomy" id="702744"/>
    <lineage>
        <taxon>Bacteria</taxon>
        <taxon>Bacillati</taxon>
        <taxon>Actinomycetota</taxon>
        <taxon>Actinomycetes</taxon>
        <taxon>Streptosporangiales</taxon>
        <taxon>Nocardiopsidaceae</taxon>
        <taxon>Salinactinospora</taxon>
    </lineage>
</organism>
<dbReference type="CDD" id="cd00488">
    <property type="entry name" value="PCD_DCoH"/>
    <property type="match status" value="1"/>
</dbReference>
<dbReference type="NCBIfam" id="NF002017">
    <property type="entry name" value="PRK00823.1-2"/>
    <property type="match status" value="1"/>
</dbReference>
<sequence length="122" mass="13294">MGGVAPLPPEPLAQWGTHDTATFRRGESMPELLSAQAIEQELSELPGWTREGDTLTRTWEVKGFNAAMQLANVVAYVANRANHHPDILVHDYKWVTVTTTTHDSGGITGNDTALARTIEATL</sequence>
<dbReference type="PANTHER" id="PTHR12599:SF0">
    <property type="entry name" value="PTERIN-4-ALPHA-CARBINOLAMINE DEHYDRATASE"/>
    <property type="match status" value="1"/>
</dbReference>
<comment type="caution">
    <text evidence="6">The sequence shown here is derived from an EMBL/GenBank/DDBJ whole genome shotgun (WGS) entry which is preliminary data.</text>
</comment>
<evidence type="ECO:0000256" key="1">
    <source>
        <dbReference type="ARBA" id="ARBA00001554"/>
    </source>
</evidence>
<reference evidence="7" key="1">
    <citation type="journal article" date="2019" name="Int. J. Syst. Evol. Microbiol.">
        <title>The Global Catalogue of Microorganisms (GCM) 10K type strain sequencing project: providing services to taxonomists for standard genome sequencing and annotation.</title>
        <authorList>
            <consortium name="The Broad Institute Genomics Platform"/>
            <consortium name="The Broad Institute Genome Sequencing Center for Infectious Disease"/>
            <person name="Wu L."/>
            <person name="Ma J."/>
        </authorList>
    </citation>
    <scope>NUCLEOTIDE SEQUENCE [LARGE SCALE GENOMIC DNA]</scope>
    <source>
        <strain evidence="7">JCM 17137</strain>
    </source>
</reference>
<evidence type="ECO:0000313" key="7">
    <source>
        <dbReference type="Proteomes" id="UP001500908"/>
    </source>
</evidence>
<evidence type="ECO:0000256" key="4">
    <source>
        <dbReference type="ARBA" id="ARBA00021735"/>
    </source>
</evidence>
<dbReference type="Proteomes" id="UP001500908">
    <property type="component" value="Unassembled WGS sequence"/>
</dbReference>
<dbReference type="Pfam" id="PF01329">
    <property type="entry name" value="Pterin_4a"/>
    <property type="match status" value="1"/>
</dbReference>
<dbReference type="PANTHER" id="PTHR12599">
    <property type="entry name" value="PTERIN-4-ALPHA-CARBINOLAMINE DEHYDRATASE"/>
    <property type="match status" value="1"/>
</dbReference>
<keyword evidence="5" id="KW-0456">Lyase</keyword>
<evidence type="ECO:0000256" key="2">
    <source>
        <dbReference type="ARBA" id="ARBA00006472"/>
    </source>
</evidence>
<protein>
    <recommendedName>
        <fullName evidence="4">Putative pterin-4-alpha-carbinolamine dehydratase</fullName>
        <ecNumber evidence="3">4.2.1.96</ecNumber>
    </recommendedName>
</protein>
<gene>
    <name evidence="6" type="ORF">GCM10022402_37480</name>
</gene>
<dbReference type="InterPro" id="IPR036428">
    <property type="entry name" value="PCD_sf"/>
</dbReference>
<accession>A0ABP7G3I3</accession>
<dbReference type="SUPFAM" id="SSF55248">
    <property type="entry name" value="PCD-like"/>
    <property type="match status" value="1"/>
</dbReference>
<proteinExistence type="inferred from homology"/>
<dbReference type="EC" id="4.2.1.96" evidence="3"/>
<evidence type="ECO:0000313" key="6">
    <source>
        <dbReference type="EMBL" id="GAA3755334.1"/>
    </source>
</evidence>
<comment type="catalytic activity">
    <reaction evidence="1">
        <text>(4aS,6R)-4a-hydroxy-L-erythro-5,6,7,8-tetrahydrobiopterin = (6R)-L-erythro-6,7-dihydrobiopterin + H2O</text>
        <dbReference type="Rhea" id="RHEA:11920"/>
        <dbReference type="ChEBI" id="CHEBI:15377"/>
        <dbReference type="ChEBI" id="CHEBI:15642"/>
        <dbReference type="ChEBI" id="CHEBI:43120"/>
        <dbReference type="EC" id="4.2.1.96"/>
    </reaction>
</comment>
<dbReference type="InterPro" id="IPR001533">
    <property type="entry name" value="Pterin_deHydtase"/>
</dbReference>
<dbReference type="EMBL" id="BAABDD010000020">
    <property type="protein sequence ID" value="GAA3755334.1"/>
    <property type="molecule type" value="Genomic_DNA"/>
</dbReference>
<evidence type="ECO:0000256" key="3">
    <source>
        <dbReference type="ARBA" id="ARBA00013252"/>
    </source>
</evidence>
<name>A0ABP7G3I3_9ACTN</name>
<comment type="similarity">
    <text evidence="2">Belongs to the pterin-4-alpha-carbinolamine dehydratase family.</text>
</comment>
<evidence type="ECO:0000256" key="5">
    <source>
        <dbReference type="ARBA" id="ARBA00023239"/>
    </source>
</evidence>
<keyword evidence="7" id="KW-1185">Reference proteome</keyword>